<dbReference type="SMART" id="SM00710">
    <property type="entry name" value="PbH1"/>
    <property type="match status" value="2"/>
</dbReference>
<dbReference type="InterPro" id="IPR012334">
    <property type="entry name" value="Pectin_lyas_fold"/>
</dbReference>
<keyword evidence="3" id="KW-1185">Reference proteome</keyword>
<gene>
    <name evidence="2" type="ORF">ACFQ19_04140</name>
</gene>
<sequence>MKIILLLIMFVMEPYKIIQFIIFPLTNPAYDGGYSAAAVYVDGGKDILIRKNELYENDIGIEATSEHAGKYAEDIQMTENRISNNNYTGIAIGGYDENRGGTHNTFYQNDTKDLDGGQLLLQYNVHDNEIKENRFTVSPSHIFIANFFQENRDNYLGENIYYNSEQDKEGIWIWKEWEYNSFSAFKEASESNETSQYMDEEK</sequence>
<dbReference type="InterPro" id="IPR011050">
    <property type="entry name" value="Pectin_lyase_fold/virulence"/>
</dbReference>
<dbReference type="Proteomes" id="UP001597041">
    <property type="component" value="Unassembled WGS sequence"/>
</dbReference>
<dbReference type="InterPro" id="IPR039448">
    <property type="entry name" value="Beta_helix"/>
</dbReference>
<organism evidence="2 3">
    <name type="scientific">Oceanobacillus locisalsi</name>
    <dbReference type="NCBI Taxonomy" id="546107"/>
    <lineage>
        <taxon>Bacteria</taxon>
        <taxon>Bacillati</taxon>
        <taxon>Bacillota</taxon>
        <taxon>Bacilli</taxon>
        <taxon>Bacillales</taxon>
        <taxon>Bacillaceae</taxon>
        <taxon>Oceanobacillus</taxon>
    </lineage>
</organism>
<dbReference type="Pfam" id="PF13229">
    <property type="entry name" value="Beta_helix"/>
    <property type="match status" value="1"/>
</dbReference>
<evidence type="ECO:0000313" key="2">
    <source>
        <dbReference type="EMBL" id="MFD1065208.1"/>
    </source>
</evidence>
<name>A0ABW3NBX8_9BACI</name>
<dbReference type="InterPro" id="IPR006626">
    <property type="entry name" value="PbH1"/>
</dbReference>
<dbReference type="SUPFAM" id="SSF51126">
    <property type="entry name" value="Pectin lyase-like"/>
    <property type="match status" value="1"/>
</dbReference>
<feature type="domain" description="Right handed beta helix" evidence="1">
    <location>
        <begin position="38"/>
        <end position="170"/>
    </location>
</feature>
<accession>A0ABW3NBX8</accession>
<dbReference type="EMBL" id="JBHTKK010000002">
    <property type="protein sequence ID" value="MFD1065208.1"/>
    <property type="molecule type" value="Genomic_DNA"/>
</dbReference>
<protein>
    <submittedName>
        <fullName evidence="2">Right-handed parallel beta-helix repeat-containing protein</fullName>
    </submittedName>
</protein>
<dbReference type="RefSeq" id="WP_379590781.1">
    <property type="nucleotide sequence ID" value="NZ_JBHTKK010000002.1"/>
</dbReference>
<proteinExistence type="predicted"/>
<evidence type="ECO:0000313" key="3">
    <source>
        <dbReference type="Proteomes" id="UP001597041"/>
    </source>
</evidence>
<reference evidence="3" key="1">
    <citation type="journal article" date="2019" name="Int. J. Syst. Evol. Microbiol.">
        <title>The Global Catalogue of Microorganisms (GCM) 10K type strain sequencing project: providing services to taxonomists for standard genome sequencing and annotation.</title>
        <authorList>
            <consortium name="The Broad Institute Genomics Platform"/>
            <consortium name="The Broad Institute Genome Sequencing Center for Infectious Disease"/>
            <person name="Wu L."/>
            <person name="Ma J."/>
        </authorList>
    </citation>
    <scope>NUCLEOTIDE SEQUENCE [LARGE SCALE GENOMIC DNA]</scope>
    <source>
        <strain evidence="3">CCUG 56608</strain>
    </source>
</reference>
<dbReference type="Gene3D" id="2.160.20.10">
    <property type="entry name" value="Single-stranded right-handed beta-helix, Pectin lyase-like"/>
    <property type="match status" value="1"/>
</dbReference>
<evidence type="ECO:0000259" key="1">
    <source>
        <dbReference type="Pfam" id="PF13229"/>
    </source>
</evidence>
<comment type="caution">
    <text evidence="2">The sequence shown here is derived from an EMBL/GenBank/DDBJ whole genome shotgun (WGS) entry which is preliminary data.</text>
</comment>